<evidence type="ECO:0000313" key="1">
    <source>
        <dbReference type="EMBL" id="MFC5193624.1"/>
    </source>
</evidence>
<dbReference type="InterPro" id="IPR027417">
    <property type="entry name" value="P-loop_NTPase"/>
</dbReference>
<evidence type="ECO:0000313" key="2">
    <source>
        <dbReference type="Proteomes" id="UP001596163"/>
    </source>
</evidence>
<organism evidence="1 2">
    <name type="scientific">Algoriphagus aquatilis</name>
    <dbReference type="NCBI Taxonomy" id="490186"/>
    <lineage>
        <taxon>Bacteria</taxon>
        <taxon>Pseudomonadati</taxon>
        <taxon>Bacteroidota</taxon>
        <taxon>Cytophagia</taxon>
        <taxon>Cytophagales</taxon>
        <taxon>Cyclobacteriaceae</taxon>
        <taxon>Algoriphagus</taxon>
    </lineage>
</organism>
<reference evidence="2" key="1">
    <citation type="journal article" date="2019" name="Int. J. Syst. Evol. Microbiol.">
        <title>The Global Catalogue of Microorganisms (GCM) 10K type strain sequencing project: providing services to taxonomists for standard genome sequencing and annotation.</title>
        <authorList>
            <consortium name="The Broad Institute Genomics Platform"/>
            <consortium name="The Broad Institute Genome Sequencing Center for Infectious Disease"/>
            <person name="Wu L."/>
            <person name="Ma J."/>
        </authorList>
    </citation>
    <scope>NUCLEOTIDE SEQUENCE [LARGE SCALE GENOMIC DNA]</scope>
    <source>
        <strain evidence="2">CGMCC 1.7030</strain>
    </source>
</reference>
<dbReference type="Proteomes" id="UP001596163">
    <property type="component" value="Unassembled WGS sequence"/>
</dbReference>
<dbReference type="SUPFAM" id="SSF52540">
    <property type="entry name" value="P-loop containing nucleoside triphosphate hydrolases"/>
    <property type="match status" value="1"/>
</dbReference>
<keyword evidence="2" id="KW-1185">Reference proteome</keyword>
<dbReference type="RefSeq" id="WP_377917739.1">
    <property type="nucleotide sequence ID" value="NZ_JBHSKS010000024.1"/>
</dbReference>
<dbReference type="EMBL" id="JBHSKS010000024">
    <property type="protein sequence ID" value="MFC5193624.1"/>
    <property type="molecule type" value="Genomic_DNA"/>
</dbReference>
<protein>
    <submittedName>
        <fullName evidence="1">AAA family ATPase</fullName>
    </submittedName>
</protein>
<gene>
    <name evidence="1" type="ORF">ACFPIK_17760</name>
</gene>
<dbReference type="Pfam" id="PF13479">
    <property type="entry name" value="AAA_24"/>
    <property type="match status" value="1"/>
</dbReference>
<sequence length="291" mass="32730">MQLRKSNRSQAKIRIALQGASGSGKTYSSLLLAYGLCQNWNKIAVIDTENQSADLYSHLGQYNVLTLLPPFSPERYMEAIATCEVSGMEVIILDSLSHEWEGEGGILDIHGSMAGNSFTNWAKITPRHNALVQKILHSGAHVIATVRSKQDYVITEKNGKQVPEKVGLKAVQRDGLEYDFSIVFELDINHQAICSKDRTQLFAQKIPFKIEPQTGKKIREWCESGSVLYESKEDPIEAKIKAIVNLDELYQLYREAPDKNKYLEAFTLRADEIRKLTPPFNPLAIHSNGRP</sequence>
<comment type="caution">
    <text evidence="1">The sequence shown here is derived from an EMBL/GenBank/DDBJ whole genome shotgun (WGS) entry which is preliminary data.</text>
</comment>
<proteinExistence type="predicted"/>
<accession>A0ABW0C154</accession>
<name>A0ABW0C154_9BACT</name>